<feature type="compositionally biased region" description="Pro residues" evidence="6">
    <location>
        <begin position="726"/>
        <end position="742"/>
    </location>
</feature>
<feature type="compositionally biased region" description="Pro residues" evidence="6">
    <location>
        <begin position="749"/>
        <end position="759"/>
    </location>
</feature>
<dbReference type="GO" id="GO:0004673">
    <property type="term" value="F:protein histidine kinase activity"/>
    <property type="evidence" value="ECO:0007669"/>
    <property type="project" value="UniProtKB-EC"/>
</dbReference>
<evidence type="ECO:0000313" key="10">
    <source>
        <dbReference type="EMBL" id="GGK51598.1"/>
    </source>
</evidence>
<evidence type="ECO:0000313" key="11">
    <source>
        <dbReference type="Proteomes" id="UP000627984"/>
    </source>
</evidence>
<dbReference type="EMBL" id="BMQD01000002">
    <property type="protein sequence ID" value="GGK51598.1"/>
    <property type="molecule type" value="Genomic_DNA"/>
</dbReference>
<dbReference type="RefSeq" id="WP_191893593.1">
    <property type="nucleotide sequence ID" value="NZ_BMQD01000002.1"/>
</dbReference>
<feature type="transmembrane region" description="Helical" evidence="7">
    <location>
        <begin position="310"/>
        <end position="333"/>
    </location>
</feature>
<dbReference type="GO" id="GO:0005886">
    <property type="term" value="C:plasma membrane"/>
    <property type="evidence" value="ECO:0007669"/>
    <property type="project" value="TreeGrafter"/>
</dbReference>
<sequence>MSTPRPIRTKILAILLIPLVSLVALWGYNAYSTAVQISGIAQSQSRWQEVGAPVQRLVGELRRERQLSAEAAGRTGGRAVLQEQRRATDGAATRLRELVVSIGLQDATGPDDGADAAATDGMRSLLGALDGLGALRSSADGGQASPLQVTEGYNNLVSLAQRQFNTAETLTDVPSYRIIRGLSSYSGAPEYLARQRAVLTVALARGEMTPAEHTAFVAAMTGRRLVLANAERDMGPELRAMHRELAAGTTYRRFQTAEDEIAAWAGSGAPPVDGAVWNRDSESVLAAFDSNVQRELARAGAKGDVLKSAALWRIGLVLGLGLLAVVASIVLSYRFGRSLVDELTRLRASAAELAEERLPRLVERLRKGEDVDPAAEAPELAPSQTAEVDGVVRAFSAVRRTAMEAAVGQAVLRKGLGQVFLNLARRNQALLHRQLALLDAMERRTEDPETLEDLFRVDHLTTRMRRHAENLIVLSDAAPARRWRDPVPVFDVVRSAVLEVEDYTRVTVLPMPDAPLLIGAAVTDVIHLVAELVENATAFSPPGTAIHVRGMPAANGFSIEVEDRGLGLGQVCVEALNGRLADPPEFDPADSDRLGLFVVSRLAARHGIRVVLRPSPYDGATAIVLLPNSVLAAPGLPYDGPYGELPTRTDRLVRGDGPRRALSAVPDAVPDAVPAAAPDAARETAPAAVPDAAWNAVPGTAPAAVPRAVRDTAPDPAPRSLFTPVEAPPPQTPQAPVLPPHPVAETGPALPPQREPVPGDPDDLDDLDGLPVRVRQASLAPQLRRSHPARQPDLPANNRSPEEILNRMSSMQRGWQQGRSQAERHSGPWNGPRNGKEGHPDGRPQI</sequence>
<feature type="compositionally biased region" description="Polar residues" evidence="6">
    <location>
        <begin position="807"/>
        <end position="820"/>
    </location>
</feature>
<reference evidence="10" key="1">
    <citation type="journal article" date="2014" name="Int. J. Syst. Evol. Microbiol.">
        <title>Complete genome sequence of Corynebacterium casei LMG S-19264T (=DSM 44701T), isolated from a smear-ripened cheese.</title>
        <authorList>
            <consortium name="US DOE Joint Genome Institute (JGI-PGF)"/>
            <person name="Walter F."/>
            <person name="Albersmeier A."/>
            <person name="Kalinowski J."/>
            <person name="Ruckert C."/>
        </authorList>
    </citation>
    <scope>NUCLEOTIDE SEQUENCE</scope>
    <source>
        <strain evidence="10">JCM 3093</strain>
    </source>
</reference>
<feature type="region of interest" description="Disordered" evidence="6">
    <location>
        <begin position="709"/>
        <end position="846"/>
    </location>
</feature>
<name>A0AA37BCY0_9ACTN</name>
<gene>
    <name evidence="10" type="ORF">GCM10010126_08860</name>
</gene>
<dbReference type="Pfam" id="PF08376">
    <property type="entry name" value="NIT"/>
    <property type="match status" value="1"/>
</dbReference>
<keyword evidence="5" id="KW-0418">Kinase</keyword>
<evidence type="ECO:0000256" key="7">
    <source>
        <dbReference type="SAM" id="Phobius"/>
    </source>
</evidence>
<keyword evidence="7" id="KW-0472">Membrane</keyword>
<organism evidence="10 11">
    <name type="scientific">Planomonospora parontospora</name>
    <dbReference type="NCBI Taxonomy" id="58119"/>
    <lineage>
        <taxon>Bacteria</taxon>
        <taxon>Bacillati</taxon>
        <taxon>Actinomycetota</taxon>
        <taxon>Actinomycetes</taxon>
        <taxon>Streptosporangiales</taxon>
        <taxon>Streptosporangiaceae</taxon>
        <taxon>Planomonospora</taxon>
    </lineage>
</organism>
<dbReference type="InterPro" id="IPR036890">
    <property type="entry name" value="HATPase_C_sf"/>
</dbReference>
<evidence type="ECO:0000256" key="4">
    <source>
        <dbReference type="ARBA" id="ARBA00022679"/>
    </source>
</evidence>
<protein>
    <recommendedName>
        <fullName evidence="2">histidine kinase</fullName>
        <ecNumber evidence="2">2.7.13.3</ecNumber>
    </recommendedName>
</protein>
<accession>A0AA37BCY0</accession>
<evidence type="ECO:0000256" key="2">
    <source>
        <dbReference type="ARBA" id="ARBA00012438"/>
    </source>
</evidence>
<dbReference type="Proteomes" id="UP000627984">
    <property type="component" value="Unassembled WGS sequence"/>
</dbReference>
<keyword evidence="7" id="KW-0812">Transmembrane</keyword>
<evidence type="ECO:0000259" key="8">
    <source>
        <dbReference type="Pfam" id="PF02518"/>
    </source>
</evidence>
<feature type="domain" description="Nitrate/nitrite sensing protein" evidence="9">
    <location>
        <begin position="57"/>
        <end position="297"/>
    </location>
</feature>
<dbReference type="InterPro" id="IPR013587">
    <property type="entry name" value="Nitrate/nitrite_sensing"/>
</dbReference>
<dbReference type="PANTHER" id="PTHR45436">
    <property type="entry name" value="SENSOR HISTIDINE KINASE YKOH"/>
    <property type="match status" value="1"/>
</dbReference>
<dbReference type="PANTHER" id="PTHR45436:SF5">
    <property type="entry name" value="SENSOR HISTIDINE KINASE TRCS"/>
    <property type="match status" value="1"/>
</dbReference>
<keyword evidence="4" id="KW-0808">Transferase</keyword>
<dbReference type="InterPro" id="IPR050428">
    <property type="entry name" value="TCS_sensor_his_kinase"/>
</dbReference>
<proteinExistence type="predicted"/>
<dbReference type="EC" id="2.7.13.3" evidence="2"/>
<evidence type="ECO:0000256" key="6">
    <source>
        <dbReference type="SAM" id="MobiDB-lite"/>
    </source>
</evidence>
<dbReference type="SUPFAM" id="SSF55874">
    <property type="entry name" value="ATPase domain of HSP90 chaperone/DNA topoisomerase II/histidine kinase"/>
    <property type="match status" value="1"/>
</dbReference>
<reference evidence="10" key="2">
    <citation type="submission" date="2022-09" db="EMBL/GenBank/DDBJ databases">
        <authorList>
            <person name="Sun Q."/>
            <person name="Ohkuma M."/>
        </authorList>
    </citation>
    <scope>NUCLEOTIDE SEQUENCE</scope>
    <source>
        <strain evidence="10">JCM 3093</strain>
    </source>
</reference>
<keyword evidence="7" id="KW-1133">Transmembrane helix</keyword>
<feature type="domain" description="Histidine kinase/HSP90-like ATPase" evidence="8">
    <location>
        <begin position="523"/>
        <end position="628"/>
    </location>
</feature>
<evidence type="ECO:0000259" key="9">
    <source>
        <dbReference type="Pfam" id="PF08376"/>
    </source>
</evidence>
<dbReference type="AlphaFoldDB" id="A0AA37BCY0"/>
<feature type="compositionally biased region" description="Basic and acidic residues" evidence="6">
    <location>
        <begin position="834"/>
        <end position="846"/>
    </location>
</feature>
<evidence type="ECO:0000256" key="5">
    <source>
        <dbReference type="ARBA" id="ARBA00022777"/>
    </source>
</evidence>
<dbReference type="Gene3D" id="3.30.565.10">
    <property type="entry name" value="Histidine kinase-like ATPase, C-terminal domain"/>
    <property type="match status" value="1"/>
</dbReference>
<evidence type="ECO:0000256" key="1">
    <source>
        <dbReference type="ARBA" id="ARBA00000085"/>
    </source>
</evidence>
<dbReference type="InterPro" id="IPR003594">
    <property type="entry name" value="HATPase_dom"/>
</dbReference>
<comment type="catalytic activity">
    <reaction evidence="1">
        <text>ATP + protein L-histidine = ADP + protein N-phospho-L-histidine.</text>
        <dbReference type="EC" id="2.7.13.3"/>
    </reaction>
</comment>
<evidence type="ECO:0000256" key="3">
    <source>
        <dbReference type="ARBA" id="ARBA00022553"/>
    </source>
</evidence>
<dbReference type="GO" id="GO:0000160">
    <property type="term" value="P:phosphorelay signal transduction system"/>
    <property type="evidence" value="ECO:0007669"/>
    <property type="project" value="TreeGrafter"/>
</dbReference>
<dbReference type="Pfam" id="PF02518">
    <property type="entry name" value="HATPase_c"/>
    <property type="match status" value="1"/>
</dbReference>
<keyword evidence="3" id="KW-0597">Phosphoprotein</keyword>
<comment type="caution">
    <text evidence="10">The sequence shown here is derived from an EMBL/GenBank/DDBJ whole genome shotgun (WGS) entry which is preliminary data.</text>
</comment>